<dbReference type="STRING" id="52247.A0A4T0X319"/>
<dbReference type="AlphaFoldDB" id="A0A4T0X319"/>
<evidence type="ECO:0000313" key="2">
    <source>
        <dbReference type="EMBL" id="TID29545.1"/>
    </source>
</evidence>
<dbReference type="PANTHER" id="PTHR33840:SF2">
    <property type="entry name" value="TLE1 PHOSPHOLIPASE DOMAIN-CONTAINING PROTEIN"/>
    <property type="match status" value="1"/>
</dbReference>
<dbReference type="Proteomes" id="UP000307173">
    <property type="component" value="Unassembled WGS sequence"/>
</dbReference>
<proteinExistence type="predicted"/>
<dbReference type="InterPro" id="IPR018712">
    <property type="entry name" value="Tle1-like_cat"/>
</dbReference>
<gene>
    <name evidence="2" type="ORF">CANINC_001819</name>
</gene>
<dbReference type="SUPFAM" id="SSF53474">
    <property type="entry name" value="alpha/beta-Hydrolases"/>
    <property type="match status" value="1"/>
</dbReference>
<dbReference type="PANTHER" id="PTHR33840">
    <property type="match status" value="1"/>
</dbReference>
<reference evidence="2 3" key="1">
    <citation type="journal article" date="2019" name="Front. Genet.">
        <title>Whole-Genome Sequencing of the Opportunistic Yeast Pathogen Candida inconspicua Uncovers Its Hybrid Origin.</title>
        <authorList>
            <person name="Mixao V."/>
            <person name="Hansen A.P."/>
            <person name="Saus E."/>
            <person name="Boekhout T."/>
            <person name="Lass-Florl C."/>
            <person name="Gabaldon T."/>
        </authorList>
    </citation>
    <scope>NUCLEOTIDE SEQUENCE [LARGE SCALE GENOMIC DNA]</scope>
    <source>
        <strain evidence="2 3">CBS 180</strain>
    </source>
</reference>
<evidence type="ECO:0000259" key="1">
    <source>
        <dbReference type="Pfam" id="PF09994"/>
    </source>
</evidence>
<comment type="caution">
    <text evidence="2">The sequence shown here is derived from an EMBL/GenBank/DDBJ whole genome shotgun (WGS) entry which is preliminary data.</text>
</comment>
<dbReference type="OrthoDB" id="3162439at2759"/>
<accession>A0A4T0X319</accession>
<keyword evidence="3" id="KW-1185">Reference proteome</keyword>
<evidence type="ECO:0000313" key="3">
    <source>
        <dbReference type="Proteomes" id="UP000307173"/>
    </source>
</evidence>
<sequence length="509" mass="58703">MYLNCIRSGIGIDIDISASSFYTGSQFPFSRAIQSKIDSAIALSIDYHVIEAYRYLINIYQPDDKIFLFGFSRGSFIARILAGMIEKIGLLDKGLEGLVKTAWEIYRDWEKVGQPKRVQCTGFLKLFKQTFCRHAVSLHERRSKFKQNLFIPHSYLPHFLERNCSCESLIDHVDDDANSPAFSAIPFPEEDSVTRSHHVSLKFSYGCSNDLLELWFSGDHSDIGGNWPFDENGTKISVLPLRWILSFAIEYGVMFKQNAIQEFNMKFTPLRSCLAYQHDILSFKGHTYPDYVSGYCEPENDERYDSQDPSNLETGFGITTAHDSYIEDGSPILKSPIFPNFQKYWKSTSLEVFEANKGHGNNSLLFTLFWWILEIFPIGYMVENKEGKWRPLYWPNLGEKRNLPHYAKLHWSLLWRLKFTNDVDFSHLPKIYSNLQKIIDADEISSSSALTGSDKIVIRLDDIVDFKSGMIKTDFENFLLKANHSKKNISLEIDWSDPPNELDSYINQS</sequence>
<organism evidence="2 3">
    <name type="scientific">Pichia inconspicua</name>
    <dbReference type="NCBI Taxonomy" id="52247"/>
    <lineage>
        <taxon>Eukaryota</taxon>
        <taxon>Fungi</taxon>
        <taxon>Dikarya</taxon>
        <taxon>Ascomycota</taxon>
        <taxon>Saccharomycotina</taxon>
        <taxon>Pichiomycetes</taxon>
        <taxon>Pichiales</taxon>
        <taxon>Pichiaceae</taxon>
        <taxon>Pichia</taxon>
    </lineage>
</organism>
<feature type="domain" description="T6SS Phospholipase effector Tle1-like catalytic" evidence="1">
    <location>
        <begin position="131"/>
        <end position="245"/>
    </location>
</feature>
<feature type="domain" description="T6SS Phospholipase effector Tle1-like catalytic" evidence="1">
    <location>
        <begin position="26"/>
        <end position="116"/>
    </location>
</feature>
<dbReference type="InterPro" id="IPR029058">
    <property type="entry name" value="AB_hydrolase_fold"/>
</dbReference>
<dbReference type="EMBL" id="SELW01000283">
    <property type="protein sequence ID" value="TID29545.1"/>
    <property type="molecule type" value="Genomic_DNA"/>
</dbReference>
<name>A0A4T0X319_9ASCO</name>
<dbReference type="Pfam" id="PF09994">
    <property type="entry name" value="T6SS_Tle1-like_cat"/>
    <property type="match status" value="2"/>
</dbReference>
<protein>
    <recommendedName>
        <fullName evidence="1">T6SS Phospholipase effector Tle1-like catalytic domain-containing protein</fullName>
    </recommendedName>
</protein>